<feature type="transmembrane region" description="Helical" evidence="1">
    <location>
        <begin position="16"/>
        <end position="37"/>
    </location>
</feature>
<keyword evidence="1" id="KW-1133">Transmembrane helix</keyword>
<keyword evidence="3" id="KW-1185">Reference proteome</keyword>
<keyword evidence="1" id="KW-0812">Transmembrane</keyword>
<accession>A0ABM9IE12</accession>
<keyword evidence="1" id="KW-0472">Membrane</keyword>
<dbReference type="Proteomes" id="UP001161497">
    <property type="component" value="Chromosome"/>
</dbReference>
<protein>
    <submittedName>
        <fullName evidence="2">Uncharacterized protein</fullName>
    </submittedName>
</protein>
<evidence type="ECO:0000313" key="3">
    <source>
        <dbReference type="Proteomes" id="UP001161497"/>
    </source>
</evidence>
<sequence length="66" mass="7332">MKNAKAFGYQKNGCNLFFFVLITANGTIALDCAKVLIHPRVEKKIPRVPFLAFIMEGISHLSAYSS</sequence>
<evidence type="ECO:0000313" key="2">
    <source>
        <dbReference type="EMBL" id="CAI9085927.1"/>
    </source>
</evidence>
<gene>
    <name evidence="2" type="ORF">MFUM_1592</name>
</gene>
<reference evidence="2" key="1">
    <citation type="submission" date="2023-03" db="EMBL/GenBank/DDBJ databases">
        <authorList>
            <person name="Cremers G."/>
            <person name="Picone N."/>
        </authorList>
    </citation>
    <scope>NUCLEOTIDE SEQUENCE</scope>
    <source>
        <strain evidence="2">Sample_alias</strain>
    </source>
</reference>
<dbReference type="EMBL" id="OX458932">
    <property type="protein sequence ID" value="CAI9085927.1"/>
    <property type="molecule type" value="Genomic_DNA"/>
</dbReference>
<evidence type="ECO:0000256" key="1">
    <source>
        <dbReference type="SAM" id="Phobius"/>
    </source>
</evidence>
<organism evidence="2 3">
    <name type="scientific">Candidatus Methylacidiphilum fumarolicum</name>
    <dbReference type="NCBI Taxonomy" id="591154"/>
    <lineage>
        <taxon>Bacteria</taxon>
        <taxon>Pseudomonadati</taxon>
        <taxon>Verrucomicrobiota</taxon>
        <taxon>Methylacidiphilae</taxon>
        <taxon>Methylacidiphilales</taxon>
        <taxon>Methylacidiphilaceae</taxon>
        <taxon>Methylacidiphilum (ex Ratnadevi et al. 2023)</taxon>
    </lineage>
</organism>
<proteinExistence type="predicted"/>
<name>A0ABM9IE12_9BACT</name>